<dbReference type="GO" id="GO:0050982">
    <property type="term" value="P:detection of mechanical stimulus"/>
    <property type="evidence" value="ECO:0007669"/>
    <property type="project" value="TreeGrafter"/>
</dbReference>
<evidence type="ECO:0000313" key="3">
    <source>
        <dbReference type="Proteomes" id="UP000499080"/>
    </source>
</evidence>
<dbReference type="OrthoDB" id="6414629at2759"/>
<keyword evidence="3" id="KW-1185">Reference proteome</keyword>
<dbReference type="PANTHER" id="PTHR10877">
    <property type="entry name" value="POLYCYSTIN FAMILY MEMBER"/>
    <property type="match status" value="1"/>
</dbReference>
<keyword evidence="1" id="KW-0812">Transmembrane</keyword>
<feature type="transmembrane region" description="Helical" evidence="1">
    <location>
        <begin position="28"/>
        <end position="48"/>
    </location>
</feature>
<dbReference type="GO" id="GO:0016020">
    <property type="term" value="C:membrane"/>
    <property type="evidence" value="ECO:0007669"/>
    <property type="project" value="TreeGrafter"/>
</dbReference>
<proteinExistence type="predicted"/>
<keyword evidence="1" id="KW-0472">Membrane</keyword>
<gene>
    <name evidence="2" type="ORF">AVEN_27050_1</name>
</gene>
<dbReference type="AlphaFoldDB" id="A0A4Y2K5B1"/>
<accession>A0A4Y2K5B1</accession>
<evidence type="ECO:0000256" key="1">
    <source>
        <dbReference type="SAM" id="Phobius"/>
    </source>
</evidence>
<organism evidence="2 3">
    <name type="scientific">Araneus ventricosus</name>
    <name type="common">Orbweaver spider</name>
    <name type="synonym">Epeira ventricosa</name>
    <dbReference type="NCBI Taxonomy" id="182803"/>
    <lineage>
        <taxon>Eukaryota</taxon>
        <taxon>Metazoa</taxon>
        <taxon>Ecdysozoa</taxon>
        <taxon>Arthropoda</taxon>
        <taxon>Chelicerata</taxon>
        <taxon>Arachnida</taxon>
        <taxon>Araneae</taxon>
        <taxon>Araneomorphae</taxon>
        <taxon>Entelegynae</taxon>
        <taxon>Araneoidea</taxon>
        <taxon>Araneidae</taxon>
        <taxon>Araneus</taxon>
    </lineage>
</organism>
<evidence type="ECO:0000313" key="2">
    <source>
        <dbReference type="EMBL" id="GBM97630.1"/>
    </source>
</evidence>
<keyword evidence="1" id="KW-1133">Transmembrane helix</keyword>
<comment type="caution">
    <text evidence="2">The sequence shown here is derived from an EMBL/GenBank/DDBJ whole genome shotgun (WGS) entry which is preliminary data.</text>
</comment>
<sequence>MFGSGFLIAPNKIDFSYVFANAGFEDNLIIYLTLIISLCLYIILAIWCRWKDKKDLTTVSNYPNAGTSGLLMPCSHCIGLANLESLEIRTCGLWSVQFQLIAPSRNPSSNKDSFCFHDGL</sequence>
<dbReference type="InterPro" id="IPR051223">
    <property type="entry name" value="Polycystin"/>
</dbReference>
<dbReference type="Proteomes" id="UP000499080">
    <property type="component" value="Unassembled WGS sequence"/>
</dbReference>
<name>A0A4Y2K5B1_ARAVE</name>
<dbReference type="EMBL" id="BGPR01113299">
    <property type="protein sequence ID" value="GBM97630.1"/>
    <property type="molecule type" value="Genomic_DNA"/>
</dbReference>
<dbReference type="PANTHER" id="PTHR10877:SF150">
    <property type="entry name" value="REJ DOMAIN-CONTAINING PROTEIN"/>
    <property type="match status" value="1"/>
</dbReference>
<dbReference type="GO" id="GO:0005262">
    <property type="term" value="F:calcium channel activity"/>
    <property type="evidence" value="ECO:0007669"/>
    <property type="project" value="TreeGrafter"/>
</dbReference>
<reference evidence="2 3" key="1">
    <citation type="journal article" date="2019" name="Sci. Rep.">
        <title>Orb-weaving spider Araneus ventricosus genome elucidates the spidroin gene catalogue.</title>
        <authorList>
            <person name="Kono N."/>
            <person name="Nakamura H."/>
            <person name="Ohtoshi R."/>
            <person name="Moran D.A.P."/>
            <person name="Shinohara A."/>
            <person name="Yoshida Y."/>
            <person name="Fujiwara M."/>
            <person name="Mori M."/>
            <person name="Tomita M."/>
            <person name="Arakawa K."/>
        </authorList>
    </citation>
    <scope>NUCLEOTIDE SEQUENCE [LARGE SCALE GENOMIC DNA]</scope>
</reference>
<protein>
    <submittedName>
        <fullName evidence="2">Uncharacterized protein</fullName>
    </submittedName>
</protein>